<comment type="similarity">
    <text evidence="3 9">Belongs to the peptidase S15 family.</text>
</comment>
<evidence type="ECO:0000256" key="1">
    <source>
        <dbReference type="ARBA" id="ARBA00000123"/>
    </source>
</evidence>
<dbReference type="SUPFAM" id="SSF49785">
    <property type="entry name" value="Galactose-binding domain-like"/>
    <property type="match status" value="1"/>
</dbReference>
<dbReference type="InterPro" id="IPR013736">
    <property type="entry name" value="Xaa-Pro_dipept_C"/>
</dbReference>
<dbReference type="PRINTS" id="PR00923">
    <property type="entry name" value="LACTOPTASE"/>
</dbReference>
<dbReference type="Proteomes" id="UP000051999">
    <property type="component" value="Unassembled WGS sequence"/>
</dbReference>
<dbReference type="InterPro" id="IPR000383">
    <property type="entry name" value="Xaa-Pro-like_dom"/>
</dbReference>
<dbReference type="InterPro" id="IPR015251">
    <property type="entry name" value="PepX_N_dom"/>
</dbReference>
<dbReference type="SUPFAM" id="SSF81761">
    <property type="entry name" value="X-Prolyl dipeptidyl aminopeptidase PepX, N-terminal domain"/>
    <property type="match status" value="1"/>
</dbReference>
<dbReference type="Pfam" id="PF02129">
    <property type="entry name" value="Peptidase_S15"/>
    <property type="match status" value="1"/>
</dbReference>
<dbReference type="GO" id="GO:0005737">
    <property type="term" value="C:cytoplasm"/>
    <property type="evidence" value="ECO:0007669"/>
    <property type="project" value="UniProtKB-SubCell"/>
</dbReference>
<dbReference type="RefSeq" id="WP_017260473.1">
    <property type="nucleotide sequence ID" value="NZ_AUAW01000015.1"/>
</dbReference>
<feature type="active site" description="Charge relay system" evidence="9">
    <location>
        <position position="377"/>
    </location>
</feature>
<dbReference type="HAMAP" id="MF_00698">
    <property type="entry name" value="Aminopeptidase_S15"/>
    <property type="match status" value="1"/>
</dbReference>
<dbReference type="SMART" id="SM00939">
    <property type="entry name" value="PepX_C"/>
    <property type="match status" value="1"/>
</dbReference>
<evidence type="ECO:0000256" key="7">
    <source>
        <dbReference type="ARBA" id="ARBA00022801"/>
    </source>
</evidence>
<comment type="subcellular location">
    <subcellularLocation>
        <location evidence="9">Cytoplasm</location>
    </subcellularLocation>
</comment>
<dbReference type="GO" id="GO:0008239">
    <property type="term" value="F:dipeptidyl-peptidase activity"/>
    <property type="evidence" value="ECO:0007669"/>
    <property type="project" value="UniProtKB-UniRule"/>
</dbReference>
<comment type="function">
    <text evidence="2 9">Removes N-terminal dipeptides sequentially from polypeptides having unsubstituted N-termini provided that the penultimate residue is proline.</text>
</comment>
<accession>A0A0R1RJB5</accession>
<dbReference type="PATRIC" id="fig|1114972.6.peg.868"/>
<keyword evidence="9" id="KW-0963">Cytoplasm</keyword>
<evidence type="ECO:0000256" key="5">
    <source>
        <dbReference type="ARBA" id="ARBA00022438"/>
    </source>
</evidence>
<keyword evidence="13" id="KW-1185">Reference proteome</keyword>
<dbReference type="eggNOG" id="COG2936">
    <property type="taxonomic scope" value="Bacteria"/>
</dbReference>
<dbReference type="InterPro" id="IPR008979">
    <property type="entry name" value="Galactose-bd-like_sf"/>
</dbReference>
<evidence type="ECO:0000313" key="12">
    <source>
        <dbReference type="EMBL" id="KRL53755.1"/>
    </source>
</evidence>
<keyword evidence="7 9" id="KW-0378">Hydrolase</keyword>
<comment type="caution">
    <text evidence="12">The sequence shown here is derived from an EMBL/GenBank/DDBJ whole genome shotgun (WGS) entry which is preliminary data.</text>
</comment>
<dbReference type="Pfam" id="PF09168">
    <property type="entry name" value="PepX_N"/>
    <property type="match status" value="1"/>
</dbReference>
<dbReference type="GO" id="GO:0008236">
    <property type="term" value="F:serine-type peptidase activity"/>
    <property type="evidence" value="ECO:0007669"/>
    <property type="project" value="UniProtKB-KW"/>
</dbReference>
<evidence type="ECO:0000259" key="11">
    <source>
        <dbReference type="SMART" id="SM00940"/>
    </source>
</evidence>
<gene>
    <name evidence="9" type="primary">pepX</name>
    <name evidence="12" type="ORF">FD35_GL000861</name>
</gene>
<evidence type="ECO:0000256" key="9">
    <source>
        <dbReference type="HAMAP-Rule" id="MF_00698"/>
    </source>
</evidence>
<dbReference type="Gene3D" id="3.40.50.1820">
    <property type="entry name" value="alpha/beta hydrolase"/>
    <property type="match status" value="1"/>
</dbReference>
<keyword evidence="8 9" id="KW-0720">Serine protease</keyword>
<keyword evidence="6 9" id="KW-0645">Protease</keyword>
<feature type="domain" description="X-Prolyl dipeptidyl aminopeptidase PepX N-terminal" evidence="11">
    <location>
        <begin position="1"/>
        <end position="159"/>
    </location>
</feature>
<evidence type="ECO:0000313" key="13">
    <source>
        <dbReference type="Proteomes" id="UP000051999"/>
    </source>
</evidence>
<dbReference type="SMART" id="SM00940">
    <property type="entry name" value="PepX_N"/>
    <property type="match status" value="1"/>
</dbReference>
<evidence type="ECO:0000256" key="3">
    <source>
        <dbReference type="ARBA" id="ARBA00010819"/>
    </source>
</evidence>
<dbReference type="InterPro" id="IPR036313">
    <property type="entry name" value="PepX_N_dom_sf"/>
</dbReference>
<organism evidence="12 13">
    <name type="scientific">Furfurilactobacillus rossiae DSM 15814</name>
    <dbReference type="NCBI Taxonomy" id="1114972"/>
    <lineage>
        <taxon>Bacteria</taxon>
        <taxon>Bacillati</taxon>
        <taxon>Bacillota</taxon>
        <taxon>Bacilli</taxon>
        <taxon>Lactobacillales</taxon>
        <taxon>Lactobacillaceae</taxon>
        <taxon>Furfurilactobacillus</taxon>
    </lineage>
</organism>
<dbReference type="STRING" id="1114972.FD35_GL000861"/>
<evidence type="ECO:0000256" key="8">
    <source>
        <dbReference type="ARBA" id="ARBA00022825"/>
    </source>
</evidence>
<dbReference type="GO" id="GO:0006508">
    <property type="term" value="P:proteolysis"/>
    <property type="evidence" value="ECO:0007669"/>
    <property type="project" value="UniProtKB-KW"/>
</dbReference>
<dbReference type="EMBL" id="AZFF01000015">
    <property type="protein sequence ID" value="KRL53755.1"/>
    <property type="molecule type" value="Genomic_DNA"/>
</dbReference>
<reference evidence="12 13" key="1">
    <citation type="journal article" date="2015" name="Genome Announc.">
        <title>Expanding the biotechnology potential of lactobacilli through comparative genomics of 213 strains and associated genera.</title>
        <authorList>
            <person name="Sun Z."/>
            <person name="Harris H.M."/>
            <person name="McCann A."/>
            <person name="Guo C."/>
            <person name="Argimon S."/>
            <person name="Zhang W."/>
            <person name="Yang X."/>
            <person name="Jeffery I.B."/>
            <person name="Cooney J.C."/>
            <person name="Kagawa T.F."/>
            <person name="Liu W."/>
            <person name="Song Y."/>
            <person name="Salvetti E."/>
            <person name="Wrobel A."/>
            <person name="Rasinkangas P."/>
            <person name="Parkhill J."/>
            <person name="Rea M.C."/>
            <person name="O'Sullivan O."/>
            <person name="Ritari J."/>
            <person name="Douillard F.P."/>
            <person name="Paul Ross R."/>
            <person name="Yang R."/>
            <person name="Briner A.E."/>
            <person name="Felis G.E."/>
            <person name="de Vos W.M."/>
            <person name="Barrangou R."/>
            <person name="Klaenhammer T.R."/>
            <person name="Caufield P.W."/>
            <person name="Cui Y."/>
            <person name="Zhang H."/>
            <person name="O'Toole P.W."/>
        </authorList>
    </citation>
    <scope>NUCLEOTIDE SEQUENCE [LARGE SCALE GENOMIC DNA]</scope>
    <source>
        <strain evidence="12 13">DSM 15814</strain>
    </source>
</reference>
<protein>
    <recommendedName>
        <fullName evidence="9">Xaa-Pro dipeptidyl-peptidase</fullName>
        <ecNumber evidence="9">3.4.14.11</ecNumber>
    </recommendedName>
    <alternativeName>
        <fullName evidence="9">X-Pro dipeptidyl-peptidase</fullName>
    </alternativeName>
    <alternativeName>
        <fullName evidence="9">X-prolyl-dipeptidyl aminopeptidase</fullName>
        <shortName evidence="9">X-PDAP</shortName>
    </alternativeName>
</protein>
<dbReference type="GO" id="GO:0004177">
    <property type="term" value="F:aminopeptidase activity"/>
    <property type="evidence" value="ECO:0007669"/>
    <property type="project" value="UniProtKB-KW"/>
</dbReference>
<comment type="subunit">
    <text evidence="4 9">Homodimer.</text>
</comment>
<feature type="domain" description="Xaa-Pro dipeptidyl-peptidase C-terminal" evidence="10">
    <location>
        <begin position="544"/>
        <end position="805"/>
    </location>
</feature>
<dbReference type="AlphaFoldDB" id="A0A0R1RJB5"/>
<proteinExistence type="inferred from homology"/>
<dbReference type="NCBIfam" id="NF003781">
    <property type="entry name" value="PRK05371.1-2"/>
    <property type="match status" value="1"/>
</dbReference>
<dbReference type="InterPro" id="IPR008252">
    <property type="entry name" value="Pept_S15_Xpro"/>
</dbReference>
<dbReference type="OrthoDB" id="319764at2"/>
<evidence type="ECO:0000259" key="10">
    <source>
        <dbReference type="SMART" id="SM00939"/>
    </source>
</evidence>
<name>A0A0R1RJB5_9LACO</name>
<feature type="active site" description="Charge relay system" evidence="9">
    <location>
        <position position="497"/>
    </location>
</feature>
<evidence type="ECO:0000256" key="4">
    <source>
        <dbReference type="ARBA" id="ARBA00011738"/>
    </source>
</evidence>
<feature type="active site" description="Charge relay system" evidence="9">
    <location>
        <position position="528"/>
    </location>
</feature>
<dbReference type="Gene3D" id="2.60.120.260">
    <property type="entry name" value="Galactose-binding domain-like"/>
    <property type="match status" value="1"/>
</dbReference>
<sequence length="810" mass="91566">MKNNQFARLDTDLTTAISEMQTINFYDASVANATNGVFTYRLLLRKAFLDATTGSNFDIKLANYLATPETNLADWLDLEQPVTAPIFYRVALQLLDFLETVDYDLTDPLAAMAKIQLPVYHTDHDEWSKDDVLAAWYLLLTTHTKNGQTYLDKLAVNGYFTSLYALPASKKPLFFNGKAQPVFDQNNLIREVVYVESDVDSDHDGKLDLLKAEIIRPRETNDGLKVPALYTSSPYNQGINDEAGDAQTHNVNVPLTAKELNHTSYADIEYHETDQTLPDKRTIAGETTTTEETFGREASYTLNDYFLARGFAAVYAAGIGTVDSDGVQTCGSVEQTKSTVAIIEWLNGSRRAFTNRTDNIAIKAWWCNGNIAMTGRSYLGTLATAAATTGVDGLKTIISEAAISSWYDYYRDNGLVIAPGGFPGEDADVLAVETFSRMMKPADYHGIKPFFDAQMKLMQEQMDRESGNYNTFWDERNYRKNIKNIKADIVMVHGLNDWNVKPRNVERLWDGLRDLPVTKKIILHQGQHIYINAFRSIDYTDMMNLWLSHELYGVDNGAKEQLPNVVIQDNVTPETWTAYKDWSEPTLPKSRYYFANDELVATPANHGAKSFSDQLPQETFDRYAAHNDVWEQELLTADKNALSNNRLLMKSAQFDDTKIIDGKVIVHAAVAVNQPLGMLSFQLVDYGEAKRFNVSPTTINAHGLDLGYHWREDSLREFMLASHKTAFKMITKGHINLQNREHPWQNDELKPNQFYEVSVELQPTFHRLLAGHQLGLVVYATDFGMTVRGNQDLQYSISLDHSFVDVPFKD</sequence>
<keyword evidence="5 9" id="KW-0031">Aminopeptidase</keyword>
<dbReference type="SUPFAM" id="SSF53474">
    <property type="entry name" value="alpha/beta-Hydrolases"/>
    <property type="match status" value="1"/>
</dbReference>
<dbReference type="Pfam" id="PF08530">
    <property type="entry name" value="PepX_C"/>
    <property type="match status" value="1"/>
</dbReference>
<evidence type="ECO:0000256" key="6">
    <source>
        <dbReference type="ARBA" id="ARBA00022670"/>
    </source>
</evidence>
<dbReference type="InterPro" id="IPR029058">
    <property type="entry name" value="AB_hydrolase_fold"/>
</dbReference>
<comment type="catalytic activity">
    <reaction evidence="1 9">
        <text>Hydrolyzes Xaa-Pro-|- bonds to release unblocked, N-terminal dipeptides from substrates including Ala-Pro-|-p-nitroanilide and (sequentially) Tyr-Pro-|-Phe-Pro-|-Gly-Pro-|-Ile.</text>
        <dbReference type="EC" id="3.4.14.11"/>
    </reaction>
</comment>
<evidence type="ECO:0000256" key="2">
    <source>
        <dbReference type="ARBA" id="ARBA00003997"/>
    </source>
</evidence>
<dbReference type="EC" id="3.4.14.11" evidence="9"/>
<dbReference type="Gene3D" id="1.10.246.70">
    <property type="match status" value="1"/>
</dbReference>